<reference evidence="2" key="1">
    <citation type="submission" date="2021-04" db="EMBL/GenBank/DDBJ databases">
        <authorList>
            <consortium name="Molecular Ecology Group"/>
        </authorList>
    </citation>
    <scope>NUCLEOTIDE SEQUENCE</scope>
</reference>
<dbReference type="AlphaFoldDB" id="A0A8S3YUC8"/>
<comment type="caution">
    <text evidence="2">The sequence shown here is derived from an EMBL/GenBank/DDBJ whole genome shotgun (WGS) entry which is preliminary data.</text>
</comment>
<feature type="compositionally biased region" description="Low complexity" evidence="1">
    <location>
        <begin position="298"/>
        <end position="310"/>
    </location>
</feature>
<evidence type="ECO:0000313" key="2">
    <source>
        <dbReference type="EMBL" id="CAG5120614.1"/>
    </source>
</evidence>
<keyword evidence="3" id="KW-1185">Reference proteome</keyword>
<dbReference type="OrthoDB" id="6161919at2759"/>
<gene>
    <name evidence="2" type="ORF">CUNI_LOCUS6172</name>
</gene>
<accession>A0A8S3YUC8</accession>
<dbReference type="Proteomes" id="UP000678393">
    <property type="component" value="Unassembled WGS sequence"/>
</dbReference>
<organism evidence="2 3">
    <name type="scientific">Candidula unifasciata</name>
    <dbReference type="NCBI Taxonomy" id="100452"/>
    <lineage>
        <taxon>Eukaryota</taxon>
        <taxon>Metazoa</taxon>
        <taxon>Spiralia</taxon>
        <taxon>Lophotrochozoa</taxon>
        <taxon>Mollusca</taxon>
        <taxon>Gastropoda</taxon>
        <taxon>Heterobranchia</taxon>
        <taxon>Euthyneura</taxon>
        <taxon>Panpulmonata</taxon>
        <taxon>Eupulmonata</taxon>
        <taxon>Stylommatophora</taxon>
        <taxon>Helicina</taxon>
        <taxon>Helicoidea</taxon>
        <taxon>Geomitridae</taxon>
        <taxon>Candidula</taxon>
    </lineage>
</organism>
<dbReference type="EMBL" id="CAJHNH020000935">
    <property type="protein sequence ID" value="CAG5120614.1"/>
    <property type="molecule type" value="Genomic_DNA"/>
</dbReference>
<feature type="non-terminal residue" evidence="2">
    <location>
        <position position="386"/>
    </location>
</feature>
<sequence length="386" mass="43064">MKSQVCWGWLHRNRKWLINDSKERGWRGETNKGNTFVSNYINQLNNNVNSQTGSLATRDQAQTMSVKSAVTGQHQNSSEVSARPSECPPTAVAGVNSDTTECNFSAKTTSCVRYGSVHGMDCSESRRRNYSSSSLPLSLMAATIEEVDDSDCVNNTYTQGTSRSHSYGGQVTPKTKISYQALRREARVSSVNSPPITKRTGPTMELVRSASDNTNRLTSLRDVDIIGESFESRYPWQRDFGVQCEITNDSHIHPSLKRAMSGPAMYTYFRSLSLASSSSPCPSPPLTVRDLPLRHCTSSPQSDFFQPQQSASHGDSPAPLYRQTAMNRSNSLNKNTNLDFSLLDKTRSGLLYNRRADFKKKPRPSSVGAVDSIRYVYVIYRQQYQS</sequence>
<feature type="region of interest" description="Disordered" evidence="1">
    <location>
        <begin position="298"/>
        <end position="321"/>
    </location>
</feature>
<name>A0A8S3YUC8_9EUPU</name>
<evidence type="ECO:0000313" key="3">
    <source>
        <dbReference type="Proteomes" id="UP000678393"/>
    </source>
</evidence>
<evidence type="ECO:0000256" key="1">
    <source>
        <dbReference type="SAM" id="MobiDB-lite"/>
    </source>
</evidence>
<proteinExistence type="predicted"/>
<protein>
    <submittedName>
        <fullName evidence="2">Uncharacterized protein</fullName>
    </submittedName>
</protein>